<protein>
    <recommendedName>
        <fullName evidence="4">DUF4340 domain-containing protein</fullName>
    </recommendedName>
</protein>
<feature type="transmembrane region" description="Helical" evidence="1">
    <location>
        <begin position="7"/>
        <end position="26"/>
    </location>
</feature>
<keyword evidence="3" id="KW-1185">Reference proteome</keyword>
<name>A0ABS9WXB8_9GAMM</name>
<proteinExistence type="predicted"/>
<dbReference type="RefSeq" id="WP_242283325.1">
    <property type="nucleotide sequence ID" value="NZ_JAKKSL010000001.1"/>
</dbReference>
<evidence type="ECO:0000313" key="2">
    <source>
        <dbReference type="EMBL" id="MCI2282550.1"/>
    </source>
</evidence>
<comment type="caution">
    <text evidence="2">The sequence shown here is derived from an EMBL/GenBank/DDBJ whole genome shotgun (WGS) entry which is preliminary data.</text>
</comment>
<dbReference type="Proteomes" id="UP001139646">
    <property type="component" value="Unassembled WGS sequence"/>
</dbReference>
<dbReference type="EMBL" id="JAKKSL010000001">
    <property type="protein sequence ID" value="MCI2282550.1"/>
    <property type="molecule type" value="Genomic_DNA"/>
</dbReference>
<gene>
    <name evidence="2" type="ORF">L3081_02980</name>
</gene>
<organism evidence="2 3">
    <name type="scientific">Colwellia maritima</name>
    <dbReference type="NCBI Taxonomy" id="2912588"/>
    <lineage>
        <taxon>Bacteria</taxon>
        <taxon>Pseudomonadati</taxon>
        <taxon>Pseudomonadota</taxon>
        <taxon>Gammaproteobacteria</taxon>
        <taxon>Alteromonadales</taxon>
        <taxon>Colwelliaceae</taxon>
        <taxon>Colwellia</taxon>
    </lineage>
</organism>
<evidence type="ECO:0000256" key="1">
    <source>
        <dbReference type="SAM" id="Phobius"/>
    </source>
</evidence>
<reference evidence="2" key="1">
    <citation type="submission" date="2022-01" db="EMBL/GenBank/DDBJ databases">
        <title>Colwellia maritima, isolated from seawater.</title>
        <authorList>
            <person name="Kristyanto S."/>
            <person name="Jung J."/>
            <person name="Jeon C.O."/>
        </authorList>
    </citation>
    <scope>NUCLEOTIDE SEQUENCE</scope>
    <source>
        <strain evidence="2">MSW7</strain>
    </source>
</reference>
<keyword evidence="1" id="KW-0812">Transmembrane</keyword>
<evidence type="ECO:0008006" key="4">
    <source>
        <dbReference type="Google" id="ProtNLM"/>
    </source>
</evidence>
<accession>A0ABS9WXB8</accession>
<sequence length="115" mass="13043">MVKLSKTAWNNVIIFSVMIIILLINATNDRLFPDDNNTNDTLLLPEHSVILTLTIMPSDDKKIVFERIGRAWQMTSQGVLLDLTNQQIEQIMFAWQQSSGLVQAAEIVVEGLLWC</sequence>
<evidence type="ECO:0000313" key="3">
    <source>
        <dbReference type="Proteomes" id="UP001139646"/>
    </source>
</evidence>
<keyword evidence="1" id="KW-0472">Membrane</keyword>
<keyword evidence="1" id="KW-1133">Transmembrane helix</keyword>